<feature type="region of interest" description="Disordered" evidence="1">
    <location>
        <begin position="1"/>
        <end position="121"/>
    </location>
</feature>
<feature type="compositionally biased region" description="Polar residues" evidence="1">
    <location>
        <begin position="94"/>
        <end position="103"/>
    </location>
</feature>
<evidence type="ECO:0000313" key="2">
    <source>
        <dbReference type="EMBL" id="CAH1272278.1"/>
    </source>
</evidence>
<sequence length="536" mass="60337">MFSPRGKIDGHPRISTNGSRTTRTQTPRTRETSPKSSSPSVAQEQRSHVTSHLRPVSANRPSSIPGRVKQTKSKATTSSSRDTVNHSRKAKASSDVNTLSPQVSDDKLTVAQQSKVSPRCASRRPKLLPYMFTQECGISPDLHDLKSLALSSPREGKTEEQAPAQNKISPRRRQIRTSLTTSSSHRKGSAKTSPRHTHSYHHENSLKDSLSSRQLSTNCTVEEPCALVKSLITPLRRYPYCEVCCVDGIDSLASLQHRKERREHREQPWTEDTPEYEDLRWKIVNELQLNIDTYKGDIVDLRWKAEQIQERADLAAHGALPPPRVVLISSSVPKAKFLPLTLKDDPAVLVVSYDHQNDGFDKILGDVQSKLTSYCPGCKAKSVLLYIKGGPAHLYLKKNKVTTVAKLKKEGAEDMVWFWKTLGGLMSKLEPDTTVIHIMGCNVMGYPKYVGIDLFEYLQELMKPSVVRFEAPLELSITGYAVIESYFDANRYKLWKTHKYSNLDRVFGPRPSTSRFSQVEMKQENSHPSEMSCSHV</sequence>
<dbReference type="OrthoDB" id="6161298at2759"/>
<feature type="compositionally biased region" description="Basic residues" evidence="1">
    <location>
        <begin position="184"/>
        <end position="199"/>
    </location>
</feature>
<dbReference type="Proteomes" id="UP000838412">
    <property type="component" value="Chromosome 8"/>
</dbReference>
<dbReference type="PANTHER" id="PTHR32061">
    <property type="entry name" value="NMDA RECEPTOR SYNAPTONUCLEAR SIGNALING AND NEURONAL MIGRATION FACTOR"/>
    <property type="match status" value="1"/>
</dbReference>
<feature type="compositionally biased region" description="Polar residues" evidence="1">
    <location>
        <begin position="34"/>
        <end position="50"/>
    </location>
</feature>
<gene>
    <name evidence="2" type="primary">NSMF</name>
    <name evidence="2" type="ORF">BLAG_LOCUS23969</name>
</gene>
<organism evidence="2 3">
    <name type="scientific">Branchiostoma lanceolatum</name>
    <name type="common">Common lancelet</name>
    <name type="synonym">Amphioxus lanceolatum</name>
    <dbReference type="NCBI Taxonomy" id="7740"/>
    <lineage>
        <taxon>Eukaryota</taxon>
        <taxon>Metazoa</taxon>
        <taxon>Chordata</taxon>
        <taxon>Cephalochordata</taxon>
        <taxon>Leptocardii</taxon>
        <taxon>Amphioxiformes</taxon>
        <taxon>Branchiostomatidae</taxon>
        <taxon>Branchiostoma</taxon>
    </lineage>
</organism>
<proteinExistence type="predicted"/>
<protein>
    <submittedName>
        <fullName evidence="2">NSMF protein</fullName>
    </submittedName>
</protein>
<accession>A0A8K0AAD9</accession>
<feature type="region of interest" description="Disordered" evidence="1">
    <location>
        <begin position="515"/>
        <end position="536"/>
    </location>
</feature>
<feature type="compositionally biased region" description="Basic and acidic residues" evidence="1">
    <location>
        <begin position="1"/>
        <end position="12"/>
    </location>
</feature>
<dbReference type="GO" id="GO:0048168">
    <property type="term" value="P:regulation of neuronal synaptic plasticity"/>
    <property type="evidence" value="ECO:0007669"/>
    <property type="project" value="InterPro"/>
</dbReference>
<dbReference type="AlphaFoldDB" id="A0A8K0AAD9"/>
<evidence type="ECO:0000313" key="3">
    <source>
        <dbReference type="Proteomes" id="UP000838412"/>
    </source>
</evidence>
<feature type="region of interest" description="Disordered" evidence="1">
    <location>
        <begin position="151"/>
        <end position="212"/>
    </location>
</feature>
<dbReference type="GO" id="GO:2001222">
    <property type="term" value="P:regulation of neuron migration"/>
    <property type="evidence" value="ECO:0007669"/>
    <property type="project" value="InterPro"/>
</dbReference>
<dbReference type="EMBL" id="OV696693">
    <property type="protein sequence ID" value="CAH1272278.1"/>
    <property type="molecule type" value="Genomic_DNA"/>
</dbReference>
<keyword evidence="3" id="KW-1185">Reference proteome</keyword>
<reference evidence="2" key="1">
    <citation type="submission" date="2022-01" db="EMBL/GenBank/DDBJ databases">
        <authorList>
            <person name="Braso-Vives M."/>
        </authorList>
    </citation>
    <scope>NUCLEOTIDE SEQUENCE</scope>
</reference>
<name>A0A8K0AAD9_BRALA</name>
<dbReference type="InterPro" id="IPR033374">
    <property type="entry name" value="NSMF"/>
</dbReference>
<evidence type="ECO:0000256" key="1">
    <source>
        <dbReference type="SAM" id="MobiDB-lite"/>
    </source>
</evidence>